<keyword evidence="1" id="KW-0547">Nucleotide-binding</keyword>
<evidence type="ECO:0000256" key="3">
    <source>
        <dbReference type="SAM" id="MobiDB-lite"/>
    </source>
</evidence>
<name>A0A550CDS5_9AGAR</name>
<dbReference type="SMART" id="SM00382">
    <property type="entry name" value="AAA"/>
    <property type="match status" value="1"/>
</dbReference>
<comment type="caution">
    <text evidence="6">The sequence shown here is derived from an EMBL/GenBank/DDBJ whole genome shotgun (WGS) entry which is preliminary data.</text>
</comment>
<keyword evidence="6" id="KW-0378">Hydrolase</keyword>
<dbReference type="AlphaFoldDB" id="A0A550CDS5"/>
<organism evidence="6 7">
    <name type="scientific">Schizophyllum amplum</name>
    <dbReference type="NCBI Taxonomy" id="97359"/>
    <lineage>
        <taxon>Eukaryota</taxon>
        <taxon>Fungi</taxon>
        <taxon>Dikarya</taxon>
        <taxon>Basidiomycota</taxon>
        <taxon>Agaricomycotina</taxon>
        <taxon>Agaricomycetes</taxon>
        <taxon>Agaricomycetidae</taxon>
        <taxon>Agaricales</taxon>
        <taxon>Schizophyllaceae</taxon>
        <taxon>Schizophyllum</taxon>
    </lineage>
</organism>
<dbReference type="InterPro" id="IPR003593">
    <property type="entry name" value="AAA+_ATPase"/>
</dbReference>
<dbReference type="InterPro" id="IPR027417">
    <property type="entry name" value="P-loop_NTPase"/>
</dbReference>
<keyword evidence="2" id="KW-0067">ATP-binding</keyword>
<dbReference type="InterPro" id="IPR003439">
    <property type="entry name" value="ABC_transporter-like_ATP-bd"/>
</dbReference>
<feature type="region of interest" description="Disordered" evidence="3">
    <location>
        <begin position="1"/>
        <end position="34"/>
    </location>
</feature>
<evidence type="ECO:0000256" key="2">
    <source>
        <dbReference type="ARBA" id="ARBA00022840"/>
    </source>
</evidence>
<dbReference type="PANTHER" id="PTHR43394">
    <property type="entry name" value="ATP-DEPENDENT PERMEASE MDL1, MITOCHONDRIAL"/>
    <property type="match status" value="1"/>
</dbReference>
<dbReference type="Proteomes" id="UP000320762">
    <property type="component" value="Unassembled WGS sequence"/>
</dbReference>
<dbReference type="EMBL" id="VDMD01000011">
    <property type="protein sequence ID" value="TRM62953.1"/>
    <property type="molecule type" value="Genomic_DNA"/>
</dbReference>
<keyword evidence="4" id="KW-0472">Membrane</keyword>
<dbReference type="Pfam" id="PF00005">
    <property type="entry name" value="ABC_tran"/>
    <property type="match status" value="1"/>
</dbReference>
<feature type="compositionally biased region" description="Polar residues" evidence="3">
    <location>
        <begin position="604"/>
        <end position="617"/>
    </location>
</feature>
<gene>
    <name evidence="6" type="ORF">BD626DRAFT_43836</name>
</gene>
<dbReference type="GO" id="GO:0016887">
    <property type="term" value="F:ATP hydrolysis activity"/>
    <property type="evidence" value="ECO:0007669"/>
    <property type="project" value="InterPro"/>
</dbReference>
<evidence type="ECO:0000256" key="1">
    <source>
        <dbReference type="ARBA" id="ARBA00022741"/>
    </source>
</evidence>
<proteinExistence type="predicted"/>
<dbReference type="PROSITE" id="PS50893">
    <property type="entry name" value="ABC_TRANSPORTER_2"/>
    <property type="match status" value="1"/>
</dbReference>
<feature type="region of interest" description="Disordered" evidence="3">
    <location>
        <begin position="595"/>
        <end position="618"/>
    </location>
</feature>
<dbReference type="InterPro" id="IPR039421">
    <property type="entry name" value="Type_1_exporter"/>
</dbReference>
<feature type="transmembrane region" description="Helical" evidence="4">
    <location>
        <begin position="96"/>
        <end position="118"/>
    </location>
</feature>
<protein>
    <submittedName>
        <fullName evidence="6">P-loop containing nucleoside triphosphate hydrolase protein</fullName>
    </submittedName>
</protein>
<keyword evidence="7" id="KW-1185">Reference proteome</keyword>
<feature type="compositionally biased region" description="Pro residues" evidence="3">
    <location>
        <begin position="1"/>
        <end position="13"/>
    </location>
</feature>
<dbReference type="OrthoDB" id="6500128at2759"/>
<keyword evidence="4" id="KW-0812">Transmembrane</keyword>
<dbReference type="PANTHER" id="PTHR43394:SF1">
    <property type="entry name" value="ATP-BINDING CASSETTE SUB-FAMILY B MEMBER 10, MITOCHONDRIAL"/>
    <property type="match status" value="1"/>
</dbReference>
<dbReference type="GO" id="GO:0015421">
    <property type="term" value="F:ABC-type oligopeptide transporter activity"/>
    <property type="evidence" value="ECO:0007669"/>
    <property type="project" value="TreeGrafter"/>
</dbReference>
<dbReference type="SUPFAM" id="SSF52540">
    <property type="entry name" value="P-loop containing nucleoside triphosphate hydrolases"/>
    <property type="match status" value="1"/>
</dbReference>
<accession>A0A550CDS5</accession>
<feature type="domain" description="ABC transporter" evidence="5">
    <location>
        <begin position="460"/>
        <end position="798"/>
    </location>
</feature>
<dbReference type="STRING" id="97359.A0A550CDS5"/>
<evidence type="ECO:0000313" key="6">
    <source>
        <dbReference type="EMBL" id="TRM62953.1"/>
    </source>
</evidence>
<sequence>MMPMGPPPGPPPGGFGRGKPGRHDGGPRRKGTFNPEDEAKVIHSKLGVWDFYQEKAPQMARLPSFLQLESYLEIIPSFPYVVRMLRDIASIRDCQVYMLLYLALEIVAALVPAISLWYSGQLLRIVQVAVDERAVDTEQLFRVASGRFACSIAERLLRHAKSRVGPSLNKRIKQHYAIHTFRSLARLDVPTFDDAAVQTQLQQSVAPNSRTTIAWNTVTMALNILSTALRLASQFLVLARVLVEQRDGVLLASLSFAQSLFSIMNFKKDFGLAGGEGLASDACACAELSPVWAATTKDADYIRTEGLKKTISSTAHRKEIVAGGLWQYMLQAYADGIKRLGPRAGDFFDIQSELRTRDRLTLFSLLAEPLKELPQIVFTLRAVQFPSSIPVSLASLNLITQTTTEFTMVLYRLFEQTGSIAEKFASVRKMYEVASIPNRVPDGRERFPEDRETLRMGVEVEFRDVGFRYAGSEAWALRHVSFRVGRGQLCVILGANGSGKSTALKLISRVYDPTEGEIFIDGKEIRQLKLDDLRRAISVLFQDYTLFPLNIRDNIALGDPEAIAALASAEAHGETAAEKDSGFASEKDSGFALEKDSEFAPEKGSQSTLANNPSSPANPIIADIEERVRDAARLGGADGFLAKLPEGYDTYLDPPVKDHYAGLPEGTKSLFGRPVSYGRMRGMGGMSSAVGSGLSGGQVQRVALSRTFMRSNTTEPRVGLLLFDEPSASLDPVAEHDLFERLRQLRGNKTMIFSSHRFGNLTRHADVILYMNDSVVVEAGTHDELLRRGGDYARIWNLQAQAFM</sequence>
<dbReference type="GO" id="GO:0005524">
    <property type="term" value="F:ATP binding"/>
    <property type="evidence" value="ECO:0007669"/>
    <property type="project" value="UniProtKB-KW"/>
</dbReference>
<reference evidence="6 7" key="1">
    <citation type="journal article" date="2019" name="New Phytol.">
        <title>Comparative genomics reveals unique wood-decay strategies and fruiting body development in the Schizophyllaceae.</title>
        <authorList>
            <person name="Almasi E."/>
            <person name="Sahu N."/>
            <person name="Krizsan K."/>
            <person name="Balint B."/>
            <person name="Kovacs G.M."/>
            <person name="Kiss B."/>
            <person name="Cseklye J."/>
            <person name="Drula E."/>
            <person name="Henrissat B."/>
            <person name="Nagy I."/>
            <person name="Chovatia M."/>
            <person name="Adam C."/>
            <person name="LaButti K."/>
            <person name="Lipzen A."/>
            <person name="Riley R."/>
            <person name="Grigoriev I.V."/>
            <person name="Nagy L.G."/>
        </authorList>
    </citation>
    <scope>NUCLEOTIDE SEQUENCE [LARGE SCALE GENOMIC DNA]</scope>
    <source>
        <strain evidence="6 7">NL-1724</strain>
    </source>
</reference>
<evidence type="ECO:0000313" key="7">
    <source>
        <dbReference type="Proteomes" id="UP000320762"/>
    </source>
</evidence>
<evidence type="ECO:0000259" key="5">
    <source>
        <dbReference type="PROSITE" id="PS50893"/>
    </source>
</evidence>
<dbReference type="Gene3D" id="3.40.50.300">
    <property type="entry name" value="P-loop containing nucleotide triphosphate hydrolases"/>
    <property type="match status" value="1"/>
</dbReference>
<evidence type="ECO:0000256" key="4">
    <source>
        <dbReference type="SAM" id="Phobius"/>
    </source>
</evidence>
<keyword evidence="4" id="KW-1133">Transmembrane helix</keyword>